<feature type="region of interest" description="Disordered" evidence="1">
    <location>
        <begin position="203"/>
        <end position="222"/>
    </location>
</feature>
<evidence type="ECO:0000256" key="1">
    <source>
        <dbReference type="SAM" id="MobiDB-lite"/>
    </source>
</evidence>
<evidence type="ECO:0000313" key="3">
    <source>
        <dbReference type="EMBL" id="MBP2330506.1"/>
    </source>
</evidence>
<reference evidence="3 4" key="1">
    <citation type="submission" date="2021-03" db="EMBL/GenBank/DDBJ databases">
        <title>Sequencing the genomes of 1000 actinobacteria strains.</title>
        <authorList>
            <person name="Klenk H.-P."/>
        </authorList>
    </citation>
    <scope>NUCLEOTIDE SEQUENCE [LARGE SCALE GENOMIC DNA]</scope>
    <source>
        <strain evidence="3 4">DSM 46670</strain>
    </source>
</reference>
<name>A0ABS4U2U3_9PSEU</name>
<keyword evidence="2" id="KW-0812">Transmembrane</keyword>
<comment type="caution">
    <text evidence="3">The sequence shown here is derived from an EMBL/GenBank/DDBJ whole genome shotgun (WGS) entry which is preliminary data.</text>
</comment>
<dbReference type="RefSeq" id="WP_209647108.1">
    <property type="nucleotide sequence ID" value="NZ_JAGINW010000001.1"/>
</dbReference>
<keyword evidence="2" id="KW-0472">Membrane</keyword>
<proteinExistence type="predicted"/>
<sequence>MMENEMDIDDFDRAIGPTPPSTVDVDRVIARERRRSWLRVGPVALVIIAISAGAVTLSGHTEAPPAVLPPPVTSSSPSPSPLPSPETQTYCPDNTPTAPRLPVDIKQAAVRLSAVLKKAVLDRAAAGTLLAPNQAAQYPEGIMHPPLAYYHVSTQAEPHANGCSGGSDHLETRATLINGSESGSVWSVIGRLGGDVTPAKACAPPTDHQTQESCTPSTGPNGETIVATTSGRGAVKTHRVDVTKLDGTGVTVVAENVPSDGKRDTVAGSTIPPLTIAQLTEIALDSGMTLYP</sequence>
<protein>
    <submittedName>
        <fullName evidence="3">Uncharacterized protein</fullName>
    </submittedName>
</protein>
<feature type="transmembrane region" description="Helical" evidence="2">
    <location>
        <begin position="37"/>
        <end position="57"/>
    </location>
</feature>
<gene>
    <name evidence="3" type="ORF">JOF56_010891</name>
</gene>
<feature type="compositionally biased region" description="Polar residues" evidence="1">
    <location>
        <begin position="207"/>
        <end position="222"/>
    </location>
</feature>
<organism evidence="3 4">
    <name type="scientific">Kibdelosporangium banguiense</name>
    <dbReference type="NCBI Taxonomy" id="1365924"/>
    <lineage>
        <taxon>Bacteria</taxon>
        <taxon>Bacillati</taxon>
        <taxon>Actinomycetota</taxon>
        <taxon>Actinomycetes</taxon>
        <taxon>Pseudonocardiales</taxon>
        <taxon>Pseudonocardiaceae</taxon>
        <taxon>Kibdelosporangium</taxon>
    </lineage>
</organism>
<feature type="compositionally biased region" description="Polar residues" evidence="1">
    <location>
        <begin position="87"/>
        <end position="97"/>
    </location>
</feature>
<evidence type="ECO:0000313" key="4">
    <source>
        <dbReference type="Proteomes" id="UP001519332"/>
    </source>
</evidence>
<feature type="compositionally biased region" description="Pro residues" evidence="1">
    <location>
        <begin position="66"/>
        <end position="84"/>
    </location>
</feature>
<evidence type="ECO:0000256" key="2">
    <source>
        <dbReference type="SAM" id="Phobius"/>
    </source>
</evidence>
<dbReference type="EMBL" id="JAGINW010000001">
    <property type="protein sequence ID" value="MBP2330506.1"/>
    <property type="molecule type" value="Genomic_DNA"/>
</dbReference>
<accession>A0ABS4U2U3</accession>
<keyword evidence="4" id="KW-1185">Reference proteome</keyword>
<dbReference type="Proteomes" id="UP001519332">
    <property type="component" value="Unassembled WGS sequence"/>
</dbReference>
<keyword evidence="2" id="KW-1133">Transmembrane helix</keyword>
<feature type="region of interest" description="Disordered" evidence="1">
    <location>
        <begin position="66"/>
        <end position="98"/>
    </location>
</feature>